<dbReference type="EMBL" id="VSRR010000500">
    <property type="protein sequence ID" value="MPC16363.1"/>
    <property type="molecule type" value="Genomic_DNA"/>
</dbReference>
<evidence type="ECO:0000313" key="2">
    <source>
        <dbReference type="EMBL" id="MPC16363.1"/>
    </source>
</evidence>
<comment type="caution">
    <text evidence="2">The sequence shown here is derived from an EMBL/GenBank/DDBJ whole genome shotgun (WGS) entry which is preliminary data.</text>
</comment>
<gene>
    <name evidence="2" type="ORF">E2C01_009186</name>
</gene>
<evidence type="ECO:0000256" key="1">
    <source>
        <dbReference type="SAM" id="MobiDB-lite"/>
    </source>
</evidence>
<evidence type="ECO:0000313" key="3">
    <source>
        <dbReference type="Proteomes" id="UP000324222"/>
    </source>
</evidence>
<accession>A0A5B7D5Q3</accession>
<sequence>MEGRRVTNSTVSLRHGREIKTWNTVLMLGIRQNLPCSAQPIPDRCSSKLLLSHLFEGKPACYTRSKTTTSCRCAKTKPDSRLGYQSASTRVLS</sequence>
<feature type="region of interest" description="Disordered" evidence="1">
    <location>
        <begin position="73"/>
        <end position="93"/>
    </location>
</feature>
<keyword evidence="3" id="KW-1185">Reference proteome</keyword>
<dbReference type="Proteomes" id="UP000324222">
    <property type="component" value="Unassembled WGS sequence"/>
</dbReference>
<feature type="compositionally biased region" description="Polar residues" evidence="1">
    <location>
        <begin position="83"/>
        <end position="93"/>
    </location>
</feature>
<name>A0A5B7D5Q3_PORTR</name>
<proteinExistence type="predicted"/>
<protein>
    <submittedName>
        <fullName evidence="2">Uncharacterized protein</fullName>
    </submittedName>
</protein>
<organism evidence="2 3">
    <name type="scientific">Portunus trituberculatus</name>
    <name type="common">Swimming crab</name>
    <name type="synonym">Neptunus trituberculatus</name>
    <dbReference type="NCBI Taxonomy" id="210409"/>
    <lineage>
        <taxon>Eukaryota</taxon>
        <taxon>Metazoa</taxon>
        <taxon>Ecdysozoa</taxon>
        <taxon>Arthropoda</taxon>
        <taxon>Crustacea</taxon>
        <taxon>Multicrustacea</taxon>
        <taxon>Malacostraca</taxon>
        <taxon>Eumalacostraca</taxon>
        <taxon>Eucarida</taxon>
        <taxon>Decapoda</taxon>
        <taxon>Pleocyemata</taxon>
        <taxon>Brachyura</taxon>
        <taxon>Eubrachyura</taxon>
        <taxon>Portunoidea</taxon>
        <taxon>Portunidae</taxon>
        <taxon>Portuninae</taxon>
        <taxon>Portunus</taxon>
    </lineage>
</organism>
<dbReference type="AlphaFoldDB" id="A0A5B7D5Q3"/>
<reference evidence="2 3" key="1">
    <citation type="submission" date="2019-05" db="EMBL/GenBank/DDBJ databases">
        <title>Another draft genome of Portunus trituberculatus and its Hox gene families provides insights of decapod evolution.</title>
        <authorList>
            <person name="Jeong J.-H."/>
            <person name="Song I."/>
            <person name="Kim S."/>
            <person name="Choi T."/>
            <person name="Kim D."/>
            <person name="Ryu S."/>
            <person name="Kim W."/>
        </authorList>
    </citation>
    <scope>NUCLEOTIDE SEQUENCE [LARGE SCALE GENOMIC DNA]</scope>
    <source>
        <tissue evidence="2">Muscle</tissue>
    </source>
</reference>